<feature type="region of interest" description="Disordered" evidence="1">
    <location>
        <begin position="30"/>
        <end position="71"/>
    </location>
</feature>
<gene>
    <name evidence="2" type="ORF">HQ393_14910</name>
</gene>
<protein>
    <submittedName>
        <fullName evidence="2">Uncharacterized protein</fullName>
    </submittedName>
</protein>
<sequence>MKITSLYRRNRYIADLSVKKYAELNAYDQPHPLDEDGALMGGMTESGVRSDASGWNGVERRQLRDRRQQDRRQYRVVSMLDTRTEADRRRSGRRESDRVVAQFVAVKI</sequence>
<proteinExistence type="predicted"/>
<evidence type="ECO:0000256" key="1">
    <source>
        <dbReference type="SAM" id="MobiDB-lite"/>
    </source>
</evidence>
<dbReference type="RefSeq" id="WP_179356054.1">
    <property type="nucleotide sequence ID" value="NZ_CP058627.1"/>
</dbReference>
<reference evidence="2 3" key="1">
    <citation type="submission" date="2020-07" db="EMBL/GenBank/DDBJ databases">
        <title>Complete genome sequence of Chitinibacter sp. 2T18.</title>
        <authorList>
            <person name="Bae J.-W."/>
            <person name="Choi J.-W."/>
        </authorList>
    </citation>
    <scope>NUCLEOTIDE SEQUENCE [LARGE SCALE GENOMIC DNA]</scope>
    <source>
        <strain evidence="2 3">2T18</strain>
    </source>
</reference>
<feature type="compositionally biased region" description="Basic and acidic residues" evidence="1">
    <location>
        <begin position="58"/>
        <end position="71"/>
    </location>
</feature>
<dbReference type="Proteomes" id="UP000509597">
    <property type="component" value="Chromosome"/>
</dbReference>
<dbReference type="KEGG" id="chiz:HQ393_14910"/>
<dbReference type="AlphaFoldDB" id="A0A7H9BLU9"/>
<name>A0A7H9BLU9_9NEIS</name>
<evidence type="ECO:0000313" key="2">
    <source>
        <dbReference type="EMBL" id="QLG89429.1"/>
    </source>
</evidence>
<accession>A0A7H9BLU9</accession>
<organism evidence="2 3">
    <name type="scientific">Chitinibacter bivalviorum</name>
    <dbReference type="NCBI Taxonomy" id="2739434"/>
    <lineage>
        <taxon>Bacteria</taxon>
        <taxon>Pseudomonadati</taxon>
        <taxon>Pseudomonadota</taxon>
        <taxon>Betaproteobacteria</taxon>
        <taxon>Neisseriales</taxon>
        <taxon>Chitinibacteraceae</taxon>
        <taxon>Chitinibacter</taxon>
    </lineage>
</organism>
<evidence type="ECO:0000313" key="3">
    <source>
        <dbReference type="Proteomes" id="UP000509597"/>
    </source>
</evidence>
<keyword evidence="3" id="KW-1185">Reference proteome</keyword>
<dbReference type="EMBL" id="CP058627">
    <property type="protein sequence ID" value="QLG89429.1"/>
    <property type="molecule type" value="Genomic_DNA"/>
</dbReference>